<dbReference type="EMBL" id="JBEHCU010008164">
    <property type="protein sequence ID" value="KAL1387496.1"/>
    <property type="molecule type" value="Genomic_DNA"/>
</dbReference>
<feature type="region of interest" description="Disordered" evidence="8">
    <location>
        <begin position="238"/>
        <end position="328"/>
    </location>
</feature>
<feature type="domain" description="G-protein coupled receptors family 1 profile" evidence="10">
    <location>
        <begin position="1"/>
        <end position="208"/>
    </location>
</feature>
<dbReference type="Proteomes" id="UP001562425">
    <property type="component" value="Unassembled WGS sequence"/>
</dbReference>
<dbReference type="Pfam" id="PF00001">
    <property type="entry name" value="7tm_1"/>
    <property type="match status" value="1"/>
</dbReference>
<dbReference type="Gene3D" id="1.20.1070.10">
    <property type="entry name" value="Rhodopsin 7-helix transmembrane proteins"/>
    <property type="match status" value="1"/>
</dbReference>
<dbReference type="PRINTS" id="PR00237">
    <property type="entry name" value="GPCRRHODOPSN"/>
</dbReference>
<evidence type="ECO:0000256" key="7">
    <source>
        <dbReference type="ARBA" id="ARBA00023170"/>
    </source>
</evidence>
<proteinExistence type="inferred from homology"/>
<keyword evidence="4 9" id="KW-0812">Transmembrane</keyword>
<protein>
    <recommendedName>
        <fullName evidence="10">G-protein coupled receptors family 1 profile domain-containing protein</fullName>
    </recommendedName>
</protein>
<reference evidence="11 12" key="1">
    <citation type="submission" date="2024-05" db="EMBL/GenBank/DDBJ databases">
        <title>Culex pipiens pipiens assembly and annotation.</title>
        <authorList>
            <person name="Alout H."/>
            <person name="Durand T."/>
        </authorList>
    </citation>
    <scope>NUCLEOTIDE SEQUENCE [LARGE SCALE GENOMIC DNA]</scope>
    <source>
        <strain evidence="11">HA-2024</strain>
        <tissue evidence="11">Whole body</tissue>
    </source>
</reference>
<dbReference type="AlphaFoldDB" id="A0ABD1D136"/>
<comment type="similarity">
    <text evidence="2">Belongs to the G-protein coupled receptor 1 family.</text>
</comment>
<comment type="subcellular location">
    <subcellularLocation>
        <location evidence="1">Cell membrane</location>
        <topology evidence="1">Multi-pass membrane protein</topology>
    </subcellularLocation>
</comment>
<evidence type="ECO:0000313" key="12">
    <source>
        <dbReference type="Proteomes" id="UP001562425"/>
    </source>
</evidence>
<dbReference type="SUPFAM" id="SSF81321">
    <property type="entry name" value="Family A G protein-coupled receptor-like"/>
    <property type="match status" value="1"/>
</dbReference>
<evidence type="ECO:0000259" key="10">
    <source>
        <dbReference type="PROSITE" id="PS50262"/>
    </source>
</evidence>
<evidence type="ECO:0000256" key="9">
    <source>
        <dbReference type="SAM" id="Phobius"/>
    </source>
</evidence>
<evidence type="ECO:0000256" key="3">
    <source>
        <dbReference type="ARBA" id="ARBA00022475"/>
    </source>
</evidence>
<feature type="compositionally biased region" description="Low complexity" evidence="8">
    <location>
        <begin position="248"/>
        <end position="305"/>
    </location>
</feature>
<evidence type="ECO:0000313" key="11">
    <source>
        <dbReference type="EMBL" id="KAL1387496.1"/>
    </source>
</evidence>
<feature type="compositionally biased region" description="Gly residues" evidence="8">
    <location>
        <begin position="360"/>
        <end position="380"/>
    </location>
</feature>
<dbReference type="PANTHER" id="PTHR24241:SF194">
    <property type="entry name" value="TRISSIN RECEPTOR"/>
    <property type="match status" value="1"/>
</dbReference>
<evidence type="ECO:0000256" key="2">
    <source>
        <dbReference type="ARBA" id="ARBA00010663"/>
    </source>
</evidence>
<evidence type="ECO:0000256" key="8">
    <source>
        <dbReference type="SAM" id="MobiDB-lite"/>
    </source>
</evidence>
<feature type="region of interest" description="Disordered" evidence="8">
    <location>
        <begin position="340"/>
        <end position="397"/>
    </location>
</feature>
<evidence type="ECO:0000256" key="1">
    <source>
        <dbReference type="ARBA" id="ARBA00004651"/>
    </source>
</evidence>
<dbReference type="InterPro" id="IPR017452">
    <property type="entry name" value="GPCR_Rhodpsn_7TM"/>
</dbReference>
<name>A0ABD1D136_CULPP</name>
<feature type="transmembrane region" description="Helical" evidence="9">
    <location>
        <begin position="20"/>
        <end position="38"/>
    </location>
</feature>
<evidence type="ECO:0000256" key="5">
    <source>
        <dbReference type="ARBA" id="ARBA00022989"/>
    </source>
</evidence>
<dbReference type="PROSITE" id="PS50262">
    <property type="entry name" value="G_PROTEIN_RECEP_F1_2"/>
    <property type="match status" value="1"/>
</dbReference>
<keyword evidence="12" id="KW-1185">Reference proteome</keyword>
<evidence type="ECO:0000256" key="4">
    <source>
        <dbReference type="ARBA" id="ARBA00022692"/>
    </source>
</evidence>
<accession>A0ABD1D136</accession>
<comment type="caution">
    <text evidence="11">The sequence shown here is derived from an EMBL/GenBank/DDBJ whole genome shotgun (WGS) entry which is preliminary data.</text>
</comment>
<organism evidence="11 12">
    <name type="scientific">Culex pipiens pipiens</name>
    <name type="common">Northern house mosquito</name>
    <dbReference type="NCBI Taxonomy" id="38569"/>
    <lineage>
        <taxon>Eukaryota</taxon>
        <taxon>Metazoa</taxon>
        <taxon>Ecdysozoa</taxon>
        <taxon>Arthropoda</taxon>
        <taxon>Hexapoda</taxon>
        <taxon>Insecta</taxon>
        <taxon>Pterygota</taxon>
        <taxon>Neoptera</taxon>
        <taxon>Endopterygota</taxon>
        <taxon>Diptera</taxon>
        <taxon>Nematocera</taxon>
        <taxon>Culicoidea</taxon>
        <taxon>Culicidae</taxon>
        <taxon>Culicinae</taxon>
        <taxon>Culicini</taxon>
        <taxon>Culex</taxon>
        <taxon>Culex</taxon>
    </lineage>
</organism>
<keyword evidence="7" id="KW-0675">Receptor</keyword>
<feature type="transmembrane region" description="Helical" evidence="9">
    <location>
        <begin position="188"/>
        <end position="207"/>
    </location>
</feature>
<keyword evidence="3" id="KW-1003">Cell membrane</keyword>
<gene>
    <name evidence="11" type="ORF">pipiens_012741</name>
</gene>
<keyword evidence="6 9" id="KW-0472">Membrane</keyword>
<dbReference type="GO" id="GO:0005886">
    <property type="term" value="C:plasma membrane"/>
    <property type="evidence" value="ECO:0007669"/>
    <property type="project" value="UniProtKB-SubCell"/>
</dbReference>
<feature type="transmembrane region" description="Helical" evidence="9">
    <location>
        <begin position="74"/>
        <end position="100"/>
    </location>
</feature>
<sequence length="397" mass="43185">MSPLRVKVEVEGRQEKPEVILGKLVIVAVWITSAVYSVPKFIFVRTITNNLGDDQLETICIVNRKAFNSELFDIINFALLYLLPLLVMTILYSRIAIALWKSSRGLERHIALQNTTSSSYSNNFHRKPSSKYEKRAVGVTESQVSVESDKVVVTTWRSQNSFHQQRHHGTQLTQVSHSSNNVLRARRGVIRMLMVVVLTFALCNLPFHARKMWQYWPAKPIIDFGQPIAPAMTLLNQKKNDDTPNPITTTSTQAVPSASTTTTVAVPSASTTTSPSVSTPAPISSTTVAPSASTTTTKQTVDTNTNDGVLDALRPGGVSEEHIDKADTDAMDAEISELDRQTLLKRTKSSSPVSSEGDAGKLGGKGKGGKGKGGPTGEGDGFIPVPNGKRNKKKKTT</sequence>
<feature type="compositionally biased region" description="Basic and acidic residues" evidence="8">
    <location>
        <begin position="319"/>
        <end position="328"/>
    </location>
</feature>
<dbReference type="PANTHER" id="PTHR24241">
    <property type="entry name" value="NEUROPEPTIDE RECEPTOR-RELATED G-PROTEIN COUPLED RECEPTOR"/>
    <property type="match status" value="1"/>
</dbReference>
<dbReference type="InterPro" id="IPR000276">
    <property type="entry name" value="GPCR_Rhodpsn"/>
</dbReference>
<keyword evidence="5 9" id="KW-1133">Transmembrane helix</keyword>
<evidence type="ECO:0000256" key="6">
    <source>
        <dbReference type="ARBA" id="ARBA00023136"/>
    </source>
</evidence>